<keyword evidence="3" id="KW-1185">Reference proteome</keyword>
<keyword evidence="1" id="KW-0812">Transmembrane</keyword>
<accession>A0ABS4W784</accession>
<protein>
    <recommendedName>
        <fullName evidence="4">DUF1440 domain-containing protein</fullName>
    </recommendedName>
</protein>
<proteinExistence type="predicted"/>
<evidence type="ECO:0000313" key="3">
    <source>
        <dbReference type="Proteomes" id="UP001519295"/>
    </source>
</evidence>
<reference evidence="2 3" key="1">
    <citation type="submission" date="2021-03" db="EMBL/GenBank/DDBJ databases">
        <title>Sequencing the genomes of 1000 actinobacteria strains.</title>
        <authorList>
            <person name="Klenk H.-P."/>
        </authorList>
    </citation>
    <scope>NUCLEOTIDE SEQUENCE [LARGE SCALE GENOMIC DNA]</scope>
    <source>
        <strain evidence="2 3">DSM 45256</strain>
    </source>
</reference>
<evidence type="ECO:0008006" key="4">
    <source>
        <dbReference type="Google" id="ProtNLM"/>
    </source>
</evidence>
<organism evidence="2 3">
    <name type="scientific">Pseudonocardia parietis</name>
    <dbReference type="NCBI Taxonomy" id="570936"/>
    <lineage>
        <taxon>Bacteria</taxon>
        <taxon>Bacillati</taxon>
        <taxon>Actinomycetota</taxon>
        <taxon>Actinomycetes</taxon>
        <taxon>Pseudonocardiales</taxon>
        <taxon>Pseudonocardiaceae</taxon>
        <taxon>Pseudonocardia</taxon>
    </lineage>
</organism>
<feature type="transmembrane region" description="Helical" evidence="1">
    <location>
        <begin position="72"/>
        <end position="94"/>
    </location>
</feature>
<keyword evidence="1" id="KW-1133">Transmembrane helix</keyword>
<dbReference type="Proteomes" id="UP001519295">
    <property type="component" value="Unassembled WGS sequence"/>
</dbReference>
<keyword evidence="1" id="KW-0472">Membrane</keyword>
<evidence type="ECO:0000256" key="1">
    <source>
        <dbReference type="SAM" id="Phobius"/>
    </source>
</evidence>
<name>A0ABS4W784_9PSEU</name>
<comment type="caution">
    <text evidence="2">The sequence shown here is derived from an EMBL/GenBank/DDBJ whole genome shotgun (WGS) entry which is preliminary data.</text>
</comment>
<feature type="transmembrane region" description="Helical" evidence="1">
    <location>
        <begin position="40"/>
        <end position="60"/>
    </location>
</feature>
<gene>
    <name evidence="2" type="ORF">JOF36_007837</name>
</gene>
<dbReference type="EMBL" id="JAGINU010000004">
    <property type="protein sequence ID" value="MBP2372064.1"/>
    <property type="molecule type" value="Genomic_DNA"/>
</dbReference>
<evidence type="ECO:0000313" key="2">
    <source>
        <dbReference type="EMBL" id="MBP2372064.1"/>
    </source>
</evidence>
<feature type="transmembrane region" description="Helical" evidence="1">
    <location>
        <begin position="106"/>
        <end position="123"/>
    </location>
</feature>
<sequence>MSAVLEVGQRMTSSWRQPPTLIVRTALAGGPAHKLAGEDVLAIMAHLGYGTSCGALFALLSRRGLRPSPAVGVGYGLLLWLISYAAWVPAMRAIPLPQHDCPGRQSTLIGAHVVYGVVLATTLRRLRRRSWT</sequence>